<dbReference type="PANTHER" id="PTHR43479">
    <property type="entry name" value="ACREF/ENVCD OPERON REPRESSOR-RELATED"/>
    <property type="match status" value="1"/>
</dbReference>
<name>A0AAW9K1M7_CARML</name>
<gene>
    <name evidence="4" type="ORF">RAK27_01390</name>
</gene>
<dbReference type="RefSeq" id="WP_010049470.1">
    <property type="nucleotide sequence ID" value="NZ_BJOJ01000026.1"/>
</dbReference>
<accession>A0AAW9K1M7</accession>
<evidence type="ECO:0000256" key="2">
    <source>
        <dbReference type="PROSITE-ProRule" id="PRU00335"/>
    </source>
</evidence>
<dbReference type="Proteomes" id="UP001290462">
    <property type="component" value="Unassembled WGS sequence"/>
</dbReference>
<dbReference type="SUPFAM" id="SSF46689">
    <property type="entry name" value="Homeodomain-like"/>
    <property type="match status" value="1"/>
</dbReference>
<protein>
    <submittedName>
        <fullName evidence="4">TetR family transcriptional regulator</fullName>
    </submittedName>
</protein>
<evidence type="ECO:0000313" key="4">
    <source>
        <dbReference type="EMBL" id="MDZ5757307.1"/>
    </source>
</evidence>
<keyword evidence="1 2" id="KW-0238">DNA-binding</keyword>
<dbReference type="InterPro" id="IPR050624">
    <property type="entry name" value="HTH-type_Tx_Regulator"/>
</dbReference>
<dbReference type="GeneID" id="83606887"/>
<organism evidence="4 5">
    <name type="scientific">Carnobacterium maltaromaticum</name>
    <name type="common">Carnobacterium piscicola</name>
    <dbReference type="NCBI Taxonomy" id="2751"/>
    <lineage>
        <taxon>Bacteria</taxon>
        <taxon>Bacillati</taxon>
        <taxon>Bacillota</taxon>
        <taxon>Bacilli</taxon>
        <taxon>Lactobacillales</taxon>
        <taxon>Carnobacteriaceae</taxon>
        <taxon>Carnobacterium</taxon>
    </lineage>
</organism>
<proteinExistence type="predicted"/>
<evidence type="ECO:0000259" key="3">
    <source>
        <dbReference type="PROSITE" id="PS50977"/>
    </source>
</evidence>
<evidence type="ECO:0000256" key="1">
    <source>
        <dbReference type="ARBA" id="ARBA00023125"/>
    </source>
</evidence>
<dbReference type="PROSITE" id="PS50977">
    <property type="entry name" value="HTH_TETR_2"/>
    <property type="match status" value="1"/>
</dbReference>
<dbReference type="Pfam" id="PF00440">
    <property type="entry name" value="TetR_N"/>
    <property type="match status" value="1"/>
</dbReference>
<sequence length="214" mass="25393">MPTQTFFNLPIDKQKRLLDAASTEFSRVPLTEASINNIIKLAEISRGSFYQYFKDKEDLYYYFFATLKQDSKKMLEDCLKEANGDLFLGYQNYFPKMLTMITEDKQASFFKHMFLHMDYRTSREVTPEAMKKRECEHKKDRHHNHFADFVNADLLKIDSDEDFHSLFKVMMTFLFQTIGDAFAKELPRDEVIASFNKKLFWLRDGVYVKSEGEK</sequence>
<feature type="domain" description="HTH tetR-type" evidence="3">
    <location>
        <begin position="11"/>
        <end position="71"/>
    </location>
</feature>
<comment type="caution">
    <text evidence="4">The sequence shown here is derived from an EMBL/GenBank/DDBJ whole genome shotgun (WGS) entry which is preliminary data.</text>
</comment>
<dbReference type="PANTHER" id="PTHR43479:SF11">
    <property type="entry name" value="ACREF_ENVCD OPERON REPRESSOR-RELATED"/>
    <property type="match status" value="1"/>
</dbReference>
<dbReference type="AlphaFoldDB" id="A0AAW9K1M7"/>
<dbReference type="Gene3D" id="1.10.357.10">
    <property type="entry name" value="Tetracycline Repressor, domain 2"/>
    <property type="match status" value="1"/>
</dbReference>
<dbReference type="GO" id="GO:0003677">
    <property type="term" value="F:DNA binding"/>
    <property type="evidence" value="ECO:0007669"/>
    <property type="project" value="UniProtKB-UniRule"/>
</dbReference>
<dbReference type="InterPro" id="IPR009057">
    <property type="entry name" value="Homeodomain-like_sf"/>
</dbReference>
<dbReference type="EMBL" id="JAVBVO010000001">
    <property type="protein sequence ID" value="MDZ5757307.1"/>
    <property type="molecule type" value="Genomic_DNA"/>
</dbReference>
<reference evidence="4" key="1">
    <citation type="submission" date="2023-08" db="EMBL/GenBank/DDBJ databases">
        <title>Genomic characterization of piscicolin 126 produced by Carnobacterium maltaromaticum CM22 strain isolated from salmon (Salmo salar).</title>
        <authorList>
            <person name="Gonzalez-Gragera E."/>
            <person name="Garcia-Lopez J.D."/>
            <person name="Teso-Perez C."/>
            <person name="Gimenez-Hernandez I."/>
            <person name="Peralta-Sanchez J.M."/>
            <person name="Valdivia E."/>
            <person name="Montalban-Lopez M."/>
            <person name="Martin-Platero A.M."/>
            <person name="Banos A."/>
            <person name="Martinez-Bueno M."/>
        </authorList>
    </citation>
    <scope>NUCLEOTIDE SEQUENCE</scope>
    <source>
        <strain evidence="4">CM22</strain>
    </source>
</reference>
<dbReference type="InterPro" id="IPR001647">
    <property type="entry name" value="HTH_TetR"/>
</dbReference>
<evidence type="ECO:0000313" key="5">
    <source>
        <dbReference type="Proteomes" id="UP001290462"/>
    </source>
</evidence>
<feature type="DNA-binding region" description="H-T-H motif" evidence="2">
    <location>
        <begin position="34"/>
        <end position="53"/>
    </location>
</feature>
<dbReference type="Pfam" id="PF17924">
    <property type="entry name" value="TetR_C_19"/>
    <property type="match status" value="1"/>
</dbReference>